<dbReference type="GO" id="GO:0005886">
    <property type="term" value="C:plasma membrane"/>
    <property type="evidence" value="ECO:0007669"/>
    <property type="project" value="UniProtKB-SubCell"/>
</dbReference>
<dbReference type="GO" id="GO:0050897">
    <property type="term" value="F:cobalt ion binding"/>
    <property type="evidence" value="ECO:0007669"/>
    <property type="project" value="TreeGrafter"/>
</dbReference>
<dbReference type="GO" id="GO:0015095">
    <property type="term" value="F:magnesium ion transmembrane transporter activity"/>
    <property type="evidence" value="ECO:0007669"/>
    <property type="project" value="TreeGrafter"/>
</dbReference>
<name>A0A1F6NAS9_9BACT</name>
<accession>A0A1F6NAS9</accession>
<reference evidence="9 10" key="1">
    <citation type="journal article" date="2016" name="Nat. Commun.">
        <title>Thousands of microbial genomes shed light on interconnected biogeochemical processes in an aquifer system.</title>
        <authorList>
            <person name="Anantharaman K."/>
            <person name="Brown C.T."/>
            <person name="Hug L.A."/>
            <person name="Sharon I."/>
            <person name="Castelle C.J."/>
            <person name="Probst A.J."/>
            <person name="Thomas B.C."/>
            <person name="Singh A."/>
            <person name="Wilkins M.J."/>
            <person name="Karaoz U."/>
            <person name="Brodie E.L."/>
            <person name="Williams K.H."/>
            <person name="Hubbard S.S."/>
            <person name="Banfield J.F."/>
        </authorList>
    </citation>
    <scope>NUCLEOTIDE SEQUENCE [LARGE SCALE GENOMIC DNA]</scope>
</reference>
<dbReference type="SUPFAM" id="SSF144083">
    <property type="entry name" value="Magnesium transport protein CorA, transmembrane region"/>
    <property type="match status" value="1"/>
</dbReference>
<dbReference type="GO" id="GO:0015087">
    <property type="term" value="F:cobalt ion transmembrane transporter activity"/>
    <property type="evidence" value="ECO:0007669"/>
    <property type="project" value="TreeGrafter"/>
</dbReference>
<dbReference type="SUPFAM" id="SSF143865">
    <property type="entry name" value="CorA soluble domain-like"/>
    <property type="match status" value="1"/>
</dbReference>
<feature type="transmembrane region" description="Helical" evidence="8">
    <location>
        <begin position="252"/>
        <end position="271"/>
    </location>
</feature>
<dbReference type="GO" id="GO:0000287">
    <property type="term" value="F:magnesium ion binding"/>
    <property type="evidence" value="ECO:0007669"/>
    <property type="project" value="TreeGrafter"/>
</dbReference>
<dbReference type="PANTHER" id="PTHR46494">
    <property type="entry name" value="CORA FAMILY METAL ION TRANSPORTER (EUROFUNG)"/>
    <property type="match status" value="1"/>
</dbReference>
<dbReference type="InterPro" id="IPR045861">
    <property type="entry name" value="CorA_cytoplasmic_dom"/>
</dbReference>
<keyword evidence="3" id="KW-0813">Transport</keyword>
<protein>
    <recommendedName>
        <fullName evidence="11">Magnesium transporter CorA</fullName>
    </recommendedName>
</protein>
<keyword evidence="4" id="KW-1003">Cell membrane</keyword>
<keyword evidence="7 8" id="KW-0472">Membrane</keyword>
<evidence type="ECO:0000256" key="3">
    <source>
        <dbReference type="ARBA" id="ARBA00022448"/>
    </source>
</evidence>
<feature type="transmembrane region" description="Helical" evidence="8">
    <location>
        <begin position="283"/>
        <end position="303"/>
    </location>
</feature>
<dbReference type="Pfam" id="PF01544">
    <property type="entry name" value="CorA"/>
    <property type="match status" value="1"/>
</dbReference>
<dbReference type="Gene3D" id="1.20.58.340">
    <property type="entry name" value="Magnesium transport protein CorA, transmembrane region"/>
    <property type="match status" value="2"/>
</dbReference>
<dbReference type="Gene3D" id="3.30.460.20">
    <property type="entry name" value="CorA soluble domain-like"/>
    <property type="match status" value="1"/>
</dbReference>
<evidence type="ECO:0000313" key="10">
    <source>
        <dbReference type="Proteomes" id="UP000178726"/>
    </source>
</evidence>
<evidence type="ECO:0000256" key="4">
    <source>
        <dbReference type="ARBA" id="ARBA00022475"/>
    </source>
</evidence>
<sequence>MKYIQEVEANGLVWVNVSRQHEKELSELGKRFGFERADIAEALPPFQRPKIVKRGHYYLIILHFPIFNRETKRLGFTEVDIFLSSQFFVSFHDGSLPRLESFFAECRKNVDVRQRFFDGTAVHIFLEAWSRLCDAIFPSLLHINADINSVDKELFGQLRNEGHMAKEILRLKTNIVTFRRTMQGHRLVLDRLVIYGGHDLRVVNYQSFITGLRENTTEIWHMLESQKESINALHETNESILTLRTNEVMKTLTIISVLTFPLTLLAAILAIRAPGTPFVDHPWGFFIIISTSFMGAATMLFTFKKKGWV</sequence>
<dbReference type="InterPro" id="IPR045863">
    <property type="entry name" value="CorA_TM1_TM2"/>
</dbReference>
<evidence type="ECO:0000256" key="8">
    <source>
        <dbReference type="SAM" id="Phobius"/>
    </source>
</evidence>
<dbReference type="Proteomes" id="UP000178726">
    <property type="component" value="Unassembled WGS sequence"/>
</dbReference>
<evidence type="ECO:0008006" key="11">
    <source>
        <dbReference type="Google" id="ProtNLM"/>
    </source>
</evidence>
<evidence type="ECO:0000256" key="2">
    <source>
        <dbReference type="ARBA" id="ARBA00009765"/>
    </source>
</evidence>
<proteinExistence type="inferred from homology"/>
<keyword evidence="5 8" id="KW-0812">Transmembrane</keyword>
<comment type="caution">
    <text evidence="9">The sequence shown here is derived from an EMBL/GenBank/DDBJ whole genome shotgun (WGS) entry which is preliminary data.</text>
</comment>
<keyword evidence="6 8" id="KW-1133">Transmembrane helix</keyword>
<evidence type="ECO:0000313" key="9">
    <source>
        <dbReference type="EMBL" id="OGH80813.1"/>
    </source>
</evidence>
<evidence type="ECO:0000256" key="5">
    <source>
        <dbReference type="ARBA" id="ARBA00022692"/>
    </source>
</evidence>
<comment type="subcellular location">
    <subcellularLocation>
        <location evidence="1">Cell membrane</location>
        <topology evidence="1">Multi-pass membrane protein</topology>
    </subcellularLocation>
</comment>
<evidence type="ECO:0000256" key="7">
    <source>
        <dbReference type="ARBA" id="ARBA00023136"/>
    </source>
</evidence>
<dbReference type="AlphaFoldDB" id="A0A1F6NAS9"/>
<dbReference type="EMBL" id="MFQK01000028">
    <property type="protein sequence ID" value="OGH80813.1"/>
    <property type="molecule type" value="Genomic_DNA"/>
</dbReference>
<organism evidence="9 10">
    <name type="scientific">Candidatus Magasanikbacteria bacterium RIFCSPLOWO2_02_FULL_44_11</name>
    <dbReference type="NCBI Taxonomy" id="1798689"/>
    <lineage>
        <taxon>Bacteria</taxon>
        <taxon>Candidatus Magasanikiibacteriota</taxon>
    </lineage>
</organism>
<gene>
    <name evidence="9" type="ORF">A3I29_05010</name>
</gene>
<evidence type="ECO:0000256" key="1">
    <source>
        <dbReference type="ARBA" id="ARBA00004651"/>
    </source>
</evidence>
<dbReference type="PANTHER" id="PTHR46494:SF1">
    <property type="entry name" value="CORA FAMILY METAL ION TRANSPORTER (EUROFUNG)"/>
    <property type="match status" value="1"/>
</dbReference>
<evidence type="ECO:0000256" key="6">
    <source>
        <dbReference type="ARBA" id="ARBA00022989"/>
    </source>
</evidence>
<dbReference type="InterPro" id="IPR002523">
    <property type="entry name" value="MgTranspt_CorA/ZnTranspt_ZntB"/>
</dbReference>
<comment type="similarity">
    <text evidence="2">Belongs to the CorA metal ion transporter (MIT) (TC 1.A.35) family.</text>
</comment>
<dbReference type="STRING" id="1798689.A3I29_05010"/>